<evidence type="ECO:0000259" key="2">
    <source>
        <dbReference type="PROSITE" id="PS50222"/>
    </source>
</evidence>
<keyword evidence="4" id="KW-1185">Reference proteome</keyword>
<dbReference type="PROSITE" id="PS00018">
    <property type="entry name" value="EF_HAND_1"/>
    <property type="match status" value="3"/>
</dbReference>
<sequence>MKLFLSIIFCLSALSFAAENASKGAKSPMVVGIVEASQDDHVLVVTRDKFKRKLLFNEQSKIIYIGYDEEVKEIKAKCGIRAQVKDEVISTIYVTQDIGVDQPEPTPEMVKMTSHELFAVADLNKNGKISYVEVSKTIKYSLKHGPITFSKVDLDKSGSLNQGEFEAFLAKTKWWKMSRKSPQEWLDSADQDKNMLLSKEELAILLGSTAHIEIFFRRADSNKSGDIDLNEIAAFIDTLIYPSLKKQR</sequence>
<proteinExistence type="predicted"/>
<organism evidence="3 4">
    <name type="scientific">Lentisphaera araneosa HTCC2155</name>
    <dbReference type="NCBI Taxonomy" id="313628"/>
    <lineage>
        <taxon>Bacteria</taxon>
        <taxon>Pseudomonadati</taxon>
        <taxon>Lentisphaerota</taxon>
        <taxon>Lentisphaeria</taxon>
        <taxon>Lentisphaerales</taxon>
        <taxon>Lentisphaeraceae</taxon>
        <taxon>Lentisphaera</taxon>
    </lineage>
</organism>
<dbReference type="EMBL" id="ABCK01000012">
    <property type="protein sequence ID" value="EDM26980.1"/>
    <property type="molecule type" value="Genomic_DNA"/>
</dbReference>
<feature type="domain" description="EF-hand" evidence="2">
    <location>
        <begin position="207"/>
        <end position="242"/>
    </location>
</feature>
<keyword evidence="1" id="KW-0732">Signal</keyword>
<dbReference type="InterPro" id="IPR002048">
    <property type="entry name" value="EF_hand_dom"/>
</dbReference>
<feature type="signal peptide" evidence="1">
    <location>
        <begin position="1"/>
        <end position="17"/>
    </location>
</feature>
<dbReference type="InterPro" id="IPR011992">
    <property type="entry name" value="EF-hand-dom_pair"/>
</dbReference>
<feature type="domain" description="EF-hand" evidence="2">
    <location>
        <begin position="109"/>
        <end position="144"/>
    </location>
</feature>
<accession>A6DMU4</accession>
<feature type="chain" id="PRO_5002694158" description="EF-hand domain-containing protein" evidence="1">
    <location>
        <begin position="18"/>
        <end position="248"/>
    </location>
</feature>
<dbReference type="RefSeq" id="WP_007279187.1">
    <property type="nucleotide sequence ID" value="NZ_ABCK01000012.1"/>
</dbReference>
<name>A6DMU4_9BACT</name>
<dbReference type="InterPro" id="IPR018247">
    <property type="entry name" value="EF_Hand_1_Ca_BS"/>
</dbReference>
<dbReference type="SUPFAM" id="SSF47473">
    <property type="entry name" value="EF-hand"/>
    <property type="match status" value="1"/>
</dbReference>
<dbReference type="GO" id="GO:0005509">
    <property type="term" value="F:calcium ion binding"/>
    <property type="evidence" value="ECO:0007669"/>
    <property type="project" value="InterPro"/>
</dbReference>
<dbReference type="OrthoDB" id="9779686at2"/>
<dbReference type="Proteomes" id="UP000004947">
    <property type="component" value="Unassembled WGS sequence"/>
</dbReference>
<dbReference type="Pfam" id="PF13202">
    <property type="entry name" value="EF-hand_5"/>
    <property type="match status" value="3"/>
</dbReference>
<evidence type="ECO:0000313" key="3">
    <source>
        <dbReference type="EMBL" id="EDM26980.1"/>
    </source>
</evidence>
<dbReference type="Gene3D" id="1.10.238.10">
    <property type="entry name" value="EF-hand"/>
    <property type="match status" value="2"/>
</dbReference>
<reference evidence="3 4" key="1">
    <citation type="journal article" date="2010" name="J. Bacteriol.">
        <title>Genome sequence of Lentisphaera araneosa HTCC2155T, the type species of the order Lentisphaerales in the phylum Lentisphaerae.</title>
        <authorList>
            <person name="Thrash J.C."/>
            <person name="Cho J.C."/>
            <person name="Vergin K.L."/>
            <person name="Morris R.M."/>
            <person name="Giovannoni S.J."/>
        </authorList>
    </citation>
    <scope>NUCLEOTIDE SEQUENCE [LARGE SCALE GENOMIC DNA]</scope>
    <source>
        <strain evidence="3 4">HTCC2155</strain>
    </source>
</reference>
<evidence type="ECO:0000256" key="1">
    <source>
        <dbReference type="SAM" id="SignalP"/>
    </source>
</evidence>
<evidence type="ECO:0000313" key="4">
    <source>
        <dbReference type="Proteomes" id="UP000004947"/>
    </source>
</evidence>
<dbReference type="AlphaFoldDB" id="A6DMU4"/>
<dbReference type="PROSITE" id="PS50222">
    <property type="entry name" value="EF_HAND_2"/>
    <property type="match status" value="2"/>
</dbReference>
<protein>
    <recommendedName>
        <fullName evidence="2">EF-hand domain-containing protein</fullName>
    </recommendedName>
</protein>
<dbReference type="SMART" id="SM00054">
    <property type="entry name" value="EFh"/>
    <property type="match status" value="4"/>
</dbReference>
<gene>
    <name evidence="3" type="ORF">LNTAR_07044</name>
</gene>
<comment type="caution">
    <text evidence="3">The sequence shown here is derived from an EMBL/GenBank/DDBJ whole genome shotgun (WGS) entry which is preliminary data.</text>
</comment>